<proteinExistence type="predicted"/>
<reference evidence="2" key="2">
    <citation type="submission" date="2015-01" db="EMBL/GenBank/DDBJ databases">
        <title>Evolutionary Origins and Diversification of the Mycorrhizal Mutualists.</title>
        <authorList>
            <consortium name="DOE Joint Genome Institute"/>
            <consortium name="Mycorrhizal Genomics Consortium"/>
            <person name="Kohler A."/>
            <person name="Kuo A."/>
            <person name="Nagy L.G."/>
            <person name="Floudas D."/>
            <person name="Copeland A."/>
            <person name="Barry K.W."/>
            <person name="Cichocki N."/>
            <person name="Veneault-Fourrey C."/>
            <person name="LaButti K."/>
            <person name="Lindquist E.A."/>
            <person name="Lipzen A."/>
            <person name="Lundell T."/>
            <person name="Morin E."/>
            <person name="Murat C."/>
            <person name="Riley R."/>
            <person name="Ohm R."/>
            <person name="Sun H."/>
            <person name="Tunlid A."/>
            <person name="Henrissat B."/>
            <person name="Grigoriev I.V."/>
            <person name="Hibbett D.S."/>
            <person name="Martin F."/>
        </authorList>
    </citation>
    <scope>NUCLEOTIDE SEQUENCE [LARGE SCALE GENOMIC DNA]</scope>
    <source>
        <strain evidence="2">Foug A</strain>
    </source>
</reference>
<dbReference type="EMBL" id="KN822067">
    <property type="protein sequence ID" value="KIM59964.1"/>
    <property type="molecule type" value="Genomic_DNA"/>
</dbReference>
<dbReference type="AlphaFoldDB" id="A0A0C3DUX6"/>
<keyword evidence="2" id="KW-1185">Reference proteome</keyword>
<gene>
    <name evidence="1" type="ORF">SCLCIDRAFT_1185211</name>
</gene>
<sequence>MRIRTSNRIRCRDNSPNHREESLSIYGQGRRSCDKFWFSSTIAVQIATIESYTTLQLRWSRLELD</sequence>
<evidence type="ECO:0000313" key="1">
    <source>
        <dbReference type="EMBL" id="KIM59964.1"/>
    </source>
</evidence>
<evidence type="ECO:0000313" key="2">
    <source>
        <dbReference type="Proteomes" id="UP000053989"/>
    </source>
</evidence>
<accession>A0A0C3DUX6</accession>
<dbReference type="HOGENOM" id="CLU_2851062_0_0_1"/>
<dbReference type="InParanoid" id="A0A0C3DUX6"/>
<reference evidence="1 2" key="1">
    <citation type="submission" date="2014-04" db="EMBL/GenBank/DDBJ databases">
        <authorList>
            <consortium name="DOE Joint Genome Institute"/>
            <person name="Kuo A."/>
            <person name="Kohler A."/>
            <person name="Nagy L.G."/>
            <person name="Floudas D."/>
            <person name="Copeland A."/>
            <person name="Barry K.W."/>
            <person name="Cichocki N."/>
            <person name="Veneault-Fourrey C."/>
            <person name="LaButti K."/>
            <person name="Lindquist E.A."/>
            <person name="Lipzen A."/>
            <person name="Lundell T."/>
            <person name="Morin E."/>
            <person name="Murat C."/>
            <person name="Sun H."/>
            <person name="Tunlid A."/>
            <person name="Henrissat B."/>
            <person name="Grigoriev I.V."/>
            <person name="Hibbett D.S."/>
            <person name="Martin F."/>
            <person name="Nordberg H.P."/>
            <person name="Cantor M.N."/>
            <person name="Hua S.X."/>
        </authorList>
    </citation>
    <scope>NUCLEOTIDE SEQUENCE [LARGE SCALE GENOMIC DNA]</scope>
    <source>
        <strain evidence="1 2">Foug A</strain>
    </source>
</reference>
<name>A0A0C3DUX6_9AGAM</name>
<organism evidence="1 2">
    <name type="scientific">Scleroderma citrinum Foug A</name>
    <dbReference type="NCBI Taxonomy" id="1036808"/>
    <lineage>
        <taxon>Eukaryota</taxon>
        <taxon>Fungi</taxon>
        <taxon>Dikarya</taxon>
        <taxon>Basidiomycota</taxon>
        <taxon>Agaricomycotina</taxon>
        <taxon>Agaricomycetes</taxon>
        <taxon>Agaricomycetidae</taxon>
        <taxon>Boletales</taxon>
        <taxon>Sclerodermatineae</taxon>
        <taxon>Sclerodermataceae</taxon>
        <taxon>Scleroderma</taxon>
    </lineage>
</organism>
<dbReference type="Proteomes" id="UP000053989">
    <property type="component" value="Unassembled WGS sequence"/>
</dbReference>
<protein>
    <submittedName>
        <fullName evidence="1">Uncharacterized protein</fullName>
    </submittedName>
</protein>